<feature type="transmembrane region" description="Helical" evidence="4">
    <location>
        <begin position="139"/>
        <end position="167"/>
    </location>
</feature>
<sequence length="182" mass="20411">MDHHHSHGHESHINHSEPGDHADHMSMMSMYFHGGYEETILFSFWKTCTLGGFVGSFIGIMLLAVLYEGIKTFRESLFRRSICSASSASVSRQACPSQTDSVTQSGVMSAYKVTYRLKPVSVGHAIQSAMHMLQLLISYLLMLIVMTFNTWLMFAVVIGAGVGYLLFGWRRTLTTEPCEHCH</sequence>
<keyword evidence="2 4" id="KW-1133">Transmembrane helix</keyword>
<organism evidence="5 6">
    <name type="scientific">Trichuris trichiura</name>
    <name type="common">Whipworm</name>
    <name type="synonym">Trichocephalus trichiurus</name>
    <dbReference type="NCBI Taxonomy" id="36087"/>
    <lineage>
        <taxon>Eukaryota</taxon>
        <taxon>Metazoa</taxon>
        <taxon>Ecdysozoa</taxon>
        <taxon>Nematoda</taxon>
        <taxon>Enoplea</taxon>
        <taxon>Dorylaimia</taxon>
        <taxon>Trichinellida</taxon>
        <taxon>Trichuridae</taxon>
        <taxon>Trichuris</taxon>
    </lineage>
</organism>
<dbReference type="GO" id="GO:0016020">
    <property type="term" value="C:membrane"/>
    <property type="evidence" value="ECO:0007669"/>
    <property type="project" value="UniProtKB-SubCell"/>
</dbReference>
<evidence type="ECO:0000256" key="3">
    <source>
        <dbReference type="ARBA" id="ARBA00023136"/>
    </source>
</evidence>
<dbReference type="Proteomes" id="UP000030665">
    <property type="component" value="Unassembled WGS sequence"/>
</dbReference>
<accession>A0A077YXD9</accession>
<feature type="transmembrane region" description="Helical" evidence="4">
    <location>
        <begin position="50"/>
        <end position="70"/>
    </location>
</feature>
<evidence type="ECO:0000313" key="5">
    <source>
        <dbReference type="EMBL" id="CDW52712.1"/>
    </source>
</evidence>
<keyword evidence="4" id="KW-0406">Ion transport</keyword>
<comment type="similarity">
    <text evidence="4">Belongs to the copper transporter (Ctr) (TC 1.A.56) family. SLC31A subfamily.</text>
</comment>
<dbReference type="EMBL" id="HG805829">
    <property type="protein sequence ID" value="CDW52712.1"/>
    <property type="molecule type" value="Genomic_DNA"/>
</dbReference>
<comment type="subcellular location">
    <subcellularLocation>
        <location evidence="4">Membrane</location>
        <topology evidence="4">Multi-pass membrane protein</topology>
    </subcellularLocation>
</comment>
<dbReference type="PANTHER" id="PTHR12483">
    <property type="entry name" value="SOLUTE CARRIER FAMILY 31 COPPER TRANSPORTERS"/>
    <property type="match status" value="1"/>
</dbReference>
<evidence type="ECO:0000256" key="4">
    <source>
        <dbReference type="RuleBase" id="RU367022"/>
    </source>
</evidence>
<evidence type="ECO:0000313" key="6">
    <source>
        <dbReference type="Proteomes" id="UP000030665"/>
    </source>
</evidence>
<dbReference type="OrthoDB" id="161814at2759"/>
<proteinExistence type="inferred from homology"/>
<protein>
    <recommendedName>
        <fullName evidence="4">Copper transport protein</fullName>
    </recommendedName>
</protein>
<keyword evidence="4" id="KW-0187">Copper transport</keyword>
<keyword evidence="6" id="KW-1185">Reference proteome</keyword>
<dbReference type="STRING" id="36087.A0A077YXD9"/>
<keyword evidence="3 4" id="KW-0472">Membrane</keyword>
<dbReference type="GO" id="GO:0005375">
    <property type="term" value="F:copper ion transmembrane transporter activity"/>
    <property type="evidence" value="ECO:0007669"/>
    <property type="project" value="UniProtKB-UniRule"/>
</dbReference>
<dbReference type="Pfam" id="PF04145">
    <property type="entry name" value="Ctr"/>
    <property type="match status" value="1"/>
</dbReference>
<reference evidence="5" key="2">
    <citation type="submission" date="2014-03" db="EMBL/GenBank/DDBJ databases">
        <title>The whipworm genome and dual-species transcriptomics of an intimate host-pathogen interaction.</title>
        <authorList>
            <person name="Foth B.J."/>
            <person name="Tsai I.J."/>
            <person name="Reid A.J."/>
            <person name="Bancroft A.J."/>
            <person name="Nichol S."/>
            <person name="Tracey A."/>
            <person name="Holroyd N."/>
            <person name="Cotton J.A."/>
            <person name="Stanley E.J."/>
            <person name="Zarowiecki M."/>
            <person name="Liu J.Z."/>
            <person name="Huckvale T."/>
            <person name="Cooper P.J."/>
            <person name="Grencis R.K."/>
            <person name="Berriman M."/>
        </authorList>
    </citation>
    <scope>NUCLEOTIDE SEQUENCE [LARGE SCALE GENOMIC DNA]</scope>
</reference>
<dbReference type="AlphaFoldDB" id="A0A077YXD9"/>
<evidence type="ECO:0000256" key="2">
    <source>
        <dbReference type="ARBA" id="ARBA00022989"/>
    </source>
</evidence>
<dbReference type="PANTHER" id="PTHR12483:SF115">
    <property type="entry name" value="COPPER TRANSPORT PROTEIN"/>
    <property type="match status" value="1"/>
</dbReference>
<reference evidence="5" key="1">
    <citation type="submission" date="2014-01" db="EMBL/GenBank/DDBJ databases">
        <authorList>
            <person name="Aslett M."/>
        </authorList>
    </citation>
    <scope>NUCLEOTIDE SEQUENCE</scope>
</reference>
<name>A0A077YXD9_TRITR</name>
<keyword evidence="4" id="KW-0813">Transport</keyword>
<dbReference type="InterPro" id="IPR007274">
    <property type="entry name" value="Cop_transporter"/>
</dbReference>
<keyword evidence="1 4" id="KW-0812">Transmembrane</keyword>
<evidence type="ECO:0000256" key="1">
    <source>
        <dbReference type="ARBA" id="ARBA00022692"/>
    </source>
</evidence>
<gene>
    <name evidence="5" type="ORF">TTRE_0000097401</name>
</gene>
<keyword evidence="4" id="KW-0186">Copper</keyword>